<proteinExistence type="inferred from homology"/>
<accession>A0A7I9VM15</accession>
<comment type="similarity">
    <text evidence="3">Belongs to the peptidase M50B family.</text>
</comment>
<dbReference type="InterPro" id="IPR044537">
    <property type="entry name" value="Rip2-like"/>
</dbReference>
<dbReference type="GO" id="GO:0006508">
    <property type="term" value="P:proteolysis"/>
    <property type="evidence" value="ECO:0007669"/>
    <property type="project" value="UniProtKB-KW"/>
</dbReference>
<keyword evidence="12 13" id="KW-0472">Membrane</keyword>
<gene>
    <name evidence="15" type="ORF">AMYX_21870</name>
</gene>
<evidence type="ECO:0000256" key="12">
    <source>
        <dbReference type="ARBA" id="ARBA00023136"/>
    </source>
</evidence>
<evidence type="ECO:0000256" key="2">
    <source>
        <dbReference type="ARBA" id="ARBA00004651"/>
    </source>
</evidence>
<evidence type="ECO:0000256" key="9">
    <source>
        <dbReference type="ARBA" id="ARBA00022833"/>
    </source>
</evidence>
<dbReference type="InterPro" id="IPR052348">
    <property type="entry name" value="Metallopeptidase_M50B"/>
</dbReference>
<organism evidence="15 16">
    <name type="scientific">Anaeromyxobacter diazotrophicus</name>
    <dbReference type="NCBI Taxonomy" id="2590199"/>
    <lineage>
        <taxon>Bacteria</taxon>
        <taxon>Pseudomonadati</taxon>
        <taxon>Myxococcota</taxon>
        <taxon>Myxococcia</taxon>
        <taxon>Myxococcales</taxon>
        <taxon>Cystobacterineae</taxon>
        <taxon>Anaeromyxobacteraceae</taxon>
        <taxon>Anaeromyxobacter</taxon>
    </lineage>
</organism>
<feature type="domain" description="Peptidase M50" evidence="14">
    <location>
        <begin position="127"/>
        <end position="166"/>
    </location>
</feature>
<evidence type="ECO:0000313" key="15">
    <source>
        <dbReference type="EMBL" id="GEJ57446.1"/>
    </source>
</evidence>
<keyword evidence="10 13" id="KW-1133">Transmembrane helix</keyword>
<comment type="subcellular location">
    <subcellularLocation>
        <location evidence="2">Cell membrane</location>
        <topology evidence="2">Multi-pass membrane protein</topology>
    </subcellularLocation>
</comment>
<evidence type="ECO:0000256" key="13">
    <source>
        <dbReference type="SAM" id="Phobius"/>
    </source>
</evidence>
<evidence type="ECO:0000256" key="6">
    <source>
        <dbReference type="ARBA" id="ARBA00022692"/>
    </source>
</evidence>
<comment type="caution">
    <text evidence="15">The sequence shown here is derived from an EMBL/GenBank/DDBJ whole genome shotgun (WGS) entry which is preliminary data.</text>
</comment>
<dbReference type="PANTHER" id="PTHR35864">
    <property type="entry name" value="ZINC METALLOPROTEASE MJ0611-RELATED"/>
    <property type="match status" value="1"/>
</dbReference>
<evidence type="ECO:0000256" key="1">
    <source>
        <dbReference type="ARBA" id="ARBA00001947"/>
    </source>
</evidence>
<evidence type="ECO:0000256" key="8">
    <source>
        <dbReference type="ARBA" id="ARBA00022801"/>
    </source>
</evidence>
<dbReference type="PANTHER" id="PTHR35864:SF1">
    <property type="entry name" value="ZINC METALLOPROTEASE YWHC-RELATED"/>
    <property type="match status" value="1"/>
</dbReference>
<keyword evidence="6 13" id="KW-0812">Transmembrane</keyword>
<dbReference type="EMBL" id="BJTG01000004">
    <property type="protein sequence ID" value="GEJ57446.1"/>
    <property type="molecule type" value="Genomic_DNA"/>
</dbReference>
<name>A0A7I9VM15_9BACT</name>
<evidence type="ECO:0000256" key="4">
    <source>
        <dbReference type="ARBA" id="ARBA00022475"/>
    </source>
</evidence>
<dbReference type="GO" id="GO:0046872">
    <property type="term" value="F:metal ion binding"/>
    <property type="evidence" value="ECO:0007669"/>
    <property type="project" value="UniProtKB-KW"/>
</dbReference>
<evidence type="ECO:0000259" key="14">
    <source>
        <dbReference type="Pfam" id="PF02163"/>
    </source>
</evidence>
<keyword evidence="9" id="KW-0862">Zinc</keyword>
<feature type="transmembrane region" description="Helical" evidence="13">
    <location>
        <begin position="175"/>
        <end position="194"/>
    </location>
</feature>
<dbReference type="InterPro" id="IPR008915">
    <property type="entry name" value="Peptidase_M50"/>
</dbReference>
<evidence type="ECO:0000256" key="5">
    <source>
        <dbReference type="ARBA" id="ARBA00022670"/>
    </source>
</evidence>
<keyword evidence="7" id="KW-0479">Metal-binding</keyword>
<keyword evidence="11" id="KW-0482">Metalloprotease</keyword>
<sequence length="215" mass="23014">MGFDLLSGVKILIPLILSLSVHEFAHAWSAWKLGDDTAERSGRLTLNPLAHIDPIGTLLLPLLGIPFGWAKPVPINPARFRRSIRMSTGTMLTAAAGPLSNVALAVLCTVVMGLGYRYYPEAISRGSGTGELLGMMIQLNVALAIFNMIPVPPLDGSRVLEGMLPLRFRGAWESFTRFAPFVLIAVFIGARYIMAGPMGAVYGLLNRLLGAVAGA</sequence>
<protein>
    <submittedName>
        <fullName evidence="15">Site-2 protease family protein</fullName>
    </submittedName>
</protein>
<dbReference type="AlphaFoldDB" id="A0A7I9VM15"/>
<dbReference type="GO" id="GO:0005886">
    <property type="term" value="C:plasma membrane"/>
    <property type="evidence" value="ECO:0007669"/>
    <property type="project" value="UniProtKB-SubCell"/>
</dbReference>
<reference evidence="16" key="1">
    <citation type="journal article" date="2020" name="Appl. Environ. Microbiol.">
        <title>Diazotrophic Anaeromyxobacter Isolates from Soils.</title>
        <authorList>
            <person name="Masuda Y."/>
            <person name="Yamanaka H."/>
            <person name="Xu Z.X."/>
            <person name="Shiratori Y."/>
            <person name="Aono T."/>
            <person name="Amachi S."/>
            <person name="Senoo K."/>
            <person name="Itoh H."/>
        </authorList>
    </citation>
    <scope>NUCLEOTIDE SEQUENCE [LARGE SCALE GENOMIC DNA]</scope>
    <source>
        <strain evidence="16">R267</strain>
    </source>
</reference>
<evidence type="ECO:0000256" key="7">
    <source>
        <dbReference type="ARBA" id="ARBA00022723"/>
    </source>
</evidence>
<evidence type="ECO:0000256" key="3">
    <source>
        <dbReference type="ARBA" id="ARBA00007931"/>
    </source>
</evidence>
<evidence type="ECO:0000313" key="16">
    <source>
        <dbReference type="Proteomes" id="UP000503640"/>
    </source>
</evidence>
<keyword evidence="4" id="KW-1003">Cell membrane</keyword>
<keyword evidence="16" id="KW-1185">Reference proteome</keyword>
<feature type="transmembrane region" description="Helical" evidence="13">
    <location>
        <begin position="132"/>
        <end position="154"/>
    </location>
</feature>
<dbReference type="CDD" id="cd06158">
    <property type="entry name" value="S2P-M50_like_1"/>
    <property type="match status" value="1"/>
</dbReference>
<feature type="transmembrane region" description="Helical" evidence="13">
    <location>
        <begin position="91"/>
        <end position="112"/>
    </location>
</feature>
<keyword evidence="8" id="KW-0378">Hydrolase</keyword>
<keyword evidence="5 15" id="KW-0645">Protease</keyword>
<evidence type="ECO:0000256" key="10">
    <source>
        <dbReference type="ARBA" id="ARBA00022989"/>
    </source>
</evidence>
<evidence type="ECO:0000256" key="11">
    <source>
        <dbReference type="ARBA" id="ARBA00023049"/>
    </source>
</evidence>
<comment type="cofactor">
    <cofactor evidence="1">
        <name>Zn(2+)</name>
        <dbReference type="ChEBI" id="CHEBI:29105"/>
    </cofactor>
</comment>
<dbReference type="GO" id="GO:0008237">
    <property type="term" value="F:metallopeptidase activity"/>
    <property type="evidence" value="ECO:0007669"/>
    <property type="project" value="UniProtKB-KW"/>
</dbReference>
<dbReference type="Pfam" id="PF02163">
    <property type="entry name" value="Peptidase_M50"/>
    <property type="match status" value="1"/>
</dbReference>
<dbReference type="Proteomes" id="UP000503640">
    <property type="component" value="Unassembled WGS sequence"/>
</dbReference>